<dbReference type="AlphaFoldDB" id="A0AAV9I122"/>
<dbReference type="PANTHER" id="PTHR20959">
    <property type="entry name" value="TRANSPORT AND GOLGI ORGANIZATION PROTEIN 6 FAMILY MEMBER"/>
    <property type="match status" value="1"/>
</dbReference>
<feature type="region of interest" description="Disordered" evidence="2">
    <location>
        <begin position="928"/>
        <end position="951"/>
    </location>
</feature>
<keyword evidence="6" id="KW-1185">Reference proteome</keyword>
<dbReference type="InterPro" id="IPR011989">
    <property type="entry name" value="ARM-like"/>
</dbReference>
<protein>
    <recommendedName>
        <fullName evidence="7">RNA polymerase II assembly factor Rtp1 C-terminal domain-containing protein</fullName>
    </recommendedName>
</protein>
<dbReference type="InterPro" id="IPR019451">
    <property type="entry name" value="Rtp1_C1"/>
</dbReference>
<dbReference type="EMBL" id="MU864935">
    <property type="protein sequence ID" value="KAK4465960.1"/>
    <property type="molecule type" value="Genomic_DNA"/>
</dbReference>
<dbReference type="InterPro" id="IPR016024">
    <property type="entry name" value="ARM-type_fold"/>
</dbReference>
<evidence type="ECO:0000259" key="4">
    <source>
        <dbReference type="Pfam" id="PF10363"/>
    </source>
</evidence>
<feature type="compositionally biased region" description="Acidic residues" evidence="2">
    <location>
        <begin position="928"/>
        <end position="937"/>
    </location>
</feature>
<dbReference type="InterPro" id="IPR039600">
    <property type="entry name" value="TANGO6/Rtp1"/>
</dbReference>
<reference evidence="5" key="2">
    <citation type="submission" date="2023-06" db="EMBL/GenBank/DDBJ databases">
        <authorList>
            <consortium name="Lawrence Berkeley National Laboratory"/>
            <person name="Mondo S.J."/>
            <person name="Hensen N."/>
            <person name="Bonometti L."/>
            <person name="Westerberg I."/>
            <person name="Brannstrom I.O."/>
            <person name="Guillou S."/>
            <person name="Cros-Aarteil S."/>
            <person name="Calhoun S."/>
            <person name="Haridas S."/>
            <person name="Kuo A."/>
            <person name="Pangilinan J."/>
            <person name="Riley R."/>
            <person name="Labutti K."/>
            <person name="Andreopoulos B."/>
            <person name="Lipzen A."/>
            <person name="Chen C."/>
            <person name="Yanf M."/>
            <person name="Daum C."/>
            <person name="Ng V."/>
            <person name="Clum A."/>
            <person name="Steindorff A."/>
            <person name="Ohm R."/>
            <person name="Martin F."/>
            <person name="Silar P."/>
            <person name="Natvig D."/>
            <person name="Lalanne C."/>
            <person name="Gautier V."/>
            <person name="Ament-Velasquez S.L."/>
            <person name="Kruys A."/>
            <person name="Hutchinson M.I."/>
            <person name="Powell A.J."/>
            <person name="Barry K."/>
            <person name="Miller A.N."/>
            <person name="Grigoriev I.V."/>
            <person name="Debuchy R."/>
            <person name="Gladieux P."/>
            <person name="Thoren M.H."/>
            <person name="Johannesson H."/>
        </authorList>
    </citation>
    <scope>NUCLEOTIDE SEQUENCE</scope>
    <source>
        <strain evidence="5">PSN324</strain>
    </source>
</reference>
<dbReference type="PANTHER" id="PTHR20959:SF1">
    <property type="entry name" value="TRANSPORT AND GOLGI ORGANIZATION PROTEIN 6 HOMOLOG"/>
    <property type="match status" value="1"/>
</dbReference>
<proteinExistence type="inferred from homology"/>
<evidence type="ECO:0000313" key="5">
    <source>
        <dbReference type="EMBL" id="KAK4465960.1"/>
    </source>
</evidence>
<evidence type="ECO:0000256" key="1">
    <source>
        <dbReference type="ARBA" id="ARBA00005724"/>
    </source>
</evidence>
<feature type="domain" description="RNA polymerase II assembly factor Rtp1 C-terminal" evidence="3">
    <location>
        <begin position="848"/>
        <end position="880"/>
    </location>
</feature>
<accession>A0AAV9I122</accession>
<gene>
    <name evidence="5" type="ORF">QBC42DRAFT_217585</name>
</gene>
<sequence length="951" mass="104284">MEEQQPTPEMMHQGAAEMKNARQKLMHTVLELGKKAFDPEGSEESRAEGKKEFDDYIKNTKTLNALGALTILTRPGYAPPWLRPKLLEVLSLVPLREGGVRPTMEFVFALHPSSTLKTSEAAVPQKRGANITHEALNMASNLLSAPPSSVPPERWYSGTGPQLLELLDGNEGPELVRAASYIIGFGILGRKTSGAPGTAGWKYLAEPLLHGIKPLPNSKKDDTDGIIDLSKPRIIVKHEDLAASLRRLHSLAVSHPNPGLCKRLLSPLTLPLWALATWKHVSPTLAEKICKPAQELLTIYLKLAPAPELILFLVQGLGYSGGFDQKNPEWVYQGATSEEINIVDTRQRLGAGANQSRSQITLEEIDSKVAKLMDLVAANFSDAHIATAFLELLERWMKSARKLKGAEILVKRDEEENRDPLSQLIELKVLQAMMEKFPDNLATQPKHILHLVSEILAESGPESSNNNDDDDDDDDDEVTSVALSLVNMIITVPGFQKSRVNPTILSSIESSLDRLSHAPGASEISKTANNLRLLLLYRDELVDPTSAANVSAPTDRQVEDRKTYNLAISYITNSANPPPVRAEGLSLIASLITSQSPILDIPGILAILSSLISDADEYIYMRAITVYTLLASSHPRAVTKELLDHFIDAKERKSVDERLRFAEALSQVIERLGQTFTGQVAQEVSEGLLAVAGRRGRRPKTLARQEREAQAEERRKKEADEVWGGKVPDFSDPKEEEDKEEKKRNEILERIVEGWESRRGEEDVRVRTSALSVLRKGIEVNLLGMGAPGLVNRVVELAVGVLQMEKGVEKGILRRAAVLVVLGFVVALEGIKGRGERIGGMGFGSKAREDVKGTLRYVAATDEDGLVVQHAKDVLESLENWEVGSLIEPLQGEGGETTGGLGLGGVGIGEFKLRGLAVNPERGLVQEVEEGKDEEKEEAVVKGRPRIEEIE</sequence>
<dbReference type="SUPFAM" id="SSF48371">
    <property type="entry name" value="ARM repeat"/>
    <property type="match status" value="1"/>
</dbReference>
<evidence type="ECO:0000259" key="3">
    <source>
        <dbReference type="Pfam" id="PF10304"/>
    </source>
</evidence>
<dbReference type="Pfam" id="PF10304">
    <property type="entry name" value="RTP1_C2"/>
    <property type="match status" value="1"/>
</dbReference>
<name>A0AAV9I122_9PEZI</name>
<dbReference type="GO" id="GO:0009306">
    <property type="term" value="P:protein secretion"/>
    <property type="evidence" value="ECO:0007669"/>
    <property type="project" value="TreeGrafter"/>
</dbReference>
<feature type="region of interest" description="Disordered" evidence="2">
    <location>
        <begin position="699"/>
        <end position="743"/>
    </location>
</feature>
<reference evidence="5" key="1">
    <citation type="journal article" date="2023" name="Mol. Phylogenet. Evol.">
        <title>Genome-scale phylogeny and comparative genomics of the fungal order Sordariales.</title>
        <authorList>
            <person name="Hensen N."/>
            <person name="Bonometti L."/>
            <person name="Westerberg I."/>
            <person name="Brannstrom I.O."/>
            <person name="Guillou S."/>
            <person name="Cros-Aarteil S."/>
            <person name="Calhoun S."/>
            <person name="Haridas S."/>
            <person name="Kuo A."/>
            <person name="Mondo S."/>
            <person name="Pangilinan J."/>
            <person name="Riley R."/>
            <person name="LaButti K."/>
            <person name="Andreopoulos B."/>
            <person name="Lipzen A."/>
            <person name="Chen C."/>
            <person name="Yan M."/>
            <person name="Daum C."/>
            <person name="Ng V."/>
            <person name="Clum A."/>
            <person name="Steindorff A."/>
            <person name="Ohm R.A."/>
            <person name="Martin F."/>
            <person name="Silar P."/>
            <person name="Natvig D.O."/>
            <person name="Lalanne C."/>
            <person name="Gautier V."/>
            <person name="Ament-Velasquez S.L."/>
            <person name="Kruys A."/>
            <person name="Hutchinson M.I."/>
            <person name="Powell A.J."/>
            <person name="Barry K."/>
            <person name="Miller A.N."/>
            <person name="Grigoriev I.V."/>
            <person name="Debuchy R."/>
            <person name="Gladieux P."/>
            <person name="Hiltunen Thoren M."/>
            <person name="Johannesson H."/>
        </authorList>
    </citation>
    <scope>NUCLEOTIDE SEQUENCE</scope>
    <source>
        <strain evidence="5">PSN324</strain>
    </source>
</reference>
<organism evidence="5 6">
    <name type="scientific">Cladorrhinum samala</name>
    <dbReference type="NCBI Taxonomy" id="585594"/>
    <lineage>
        <taxon>Eukaryota</taxon>
        <taxon>Fungi</taxon>
        <taxon>Dikarya</taxon>
        <taxon>Ascomycota</taxon>
        <taxon>Pezizomycotina</taxon>
        <taxon>Sordariomycetes</taxon>
        <taxon>Sordariomycetidae</taxon>
        <taxon>Sordariales</taxon>
        <taxon>Podosporaceae</taxon>
        <taxon>Cladorrhinum</taxon>
    </lineage>
</organism>
<dbReference type="Pfam" id="PF10363">
    <property type="entry name" value="RTP1_C1"/>
    <property type="match status" value="1"/>
</dbReference>
<feature type="domain" description="RNA polymerase II assembly factor Rtp1 C-terminal" evidence="4">
    <location>
        <begin position="576"/>
        <end position="674"/>
    </location>
</feature>
<dbReference type="Proteomes" id="UP001321749">
    <property type="component" value="Unassembled WGS sequence"/>
</dbReference>
<evidence type="ECO:0000256" key="2">
    <source>
        <dbReference type="SAM" id="MobiDB-lite"/>
    </source>
</evidence>
<feature type="compositionally biased region" description="Basic and acidic residues" evidence="2">
    <location>
        <begin position="703"/>
        <end position="720"/>
    </location>
</feature>
<comment type="caution">
    <text evidence="5">The sequence shown here is derived from an EMBL/GenBank/DDBJ whole genome shotgun (WGS) entry which is preliminary data.</text>
</comment>
<evidence type="ECO:0000313" key="6">
    <source>
        <dbReference type="Proteomes" id="UP001321749"/>
    </source>
</evidence>
<evidence type="ECO:0008006" key="7">
    <source>
        <dbReference type="Google" id="ProtNLM"/>
    </source>
</evidence>
<dbReference type="InterPro" id="IPR019414">
    <property type="entry name" value="Rtp1_C2"/>
</dbReference>
<dbReference type="Gene3D" id="1.25.10.10">
    <property type="entry name" value="Leucine-rich Repeat Variant"/>
    <property type="match status" value="1"/>
</dbReference>
<feature type="compositionally biased region" description="Basic and acidic residues" evidence="2">
    <location>
        <begin position="938"/>
        <end position="951"/>
    </location>
</feature>
<comment type="similarity">
    <text evidence="1">Belongs to the Tango6 family.</text>
</comment>